<dbReference type="InterPro" id="IPR004843">
    <property type="entry name" value="Calcineurin-like_PHP"/>
</dbReference>
<keyword evidence="1" id="KW-0472">Membrane</keyword>
<organism evidence="3 4">
    <name type="scientific">Planifilum fimeticola</name>
    <dbReference type="NCBI Taxonomy" id="201975"/>
    <lineage>
        <taxon>Bacteria</taxon>
        <taxon>Bacillati</taxon>
        <taxon>Bacillota</taxon>
        <taxon>Bacilli</taxon>
        <taxon>Bacillales</taxon>
        <taxon>Thermoactinomycetaceae</taxon>
        <taxon>Planifilum</taxon>
    </lineage>
</organism>
<name>A0A2T0LAD1_9BACL</name>
<reference evidence="3 4" key="1">
    <citation type="submission" date="2018-03" db="EMBL/GenBank/DDBJ databases">
        <title>Genomic Encyclopedia of Archaeal and Bacterial Type Strains, Phase II (KMG-II): from individual species to whole genera.</title>
        <authorList>
            <person name="Goeker M."/>
        </authorList>
    </citation>
    <scope>NUCLEOTIDE SEQUENCE [LARGE SCALE GENOMIC DNA]</scope>
    <source>
        <strain evidence="3 4">DSM 44946</strain>
    </source>
</reference>
<feature type="transmembrane region" description="Helical" evidence="1">
    <location>
        <begin position="114"/>
        <end position="134"/>
    </location>
</feature>
<proteinExistence type="predicted"/>
<dbReference type="GO" id="GO:0016787">
    <property type="term" value="F:hydrolase activity"/>
    <property type="evidence" value="ECO:0007669"/>
    <property type="project" value="InterPro"/>
</dbReference>
<comment type="caution">
    <text evidence="3">The sequence shown here is derived from an EMBL/GenBank/DDBJ whole genome shotgun (WGS) entry which is preliminary data.</text>
</comment>
<feature type="transmembrane region" description="Helical" evidence="1">
    <location>
        <begin position="74"/>
        <end position="93"/>
    </location>
</feature>
<dbReference type="Proteomes" id="UP000237797">
    <property type="component" value="Unassembled WGS sequence"/>
</dbReference>
<dbReference type="PANTHER" id="PTHR31302:SF0">
    <property type="entry name" value="TRANSMEMBRANE PROTEIN WITH METALLOPHOSPHOESTERASE DOMAIN"/>
    <property type="match status" value="1"/>
</dbReference>
<evidence type="ECO:0000313" key="3">
    <source>
        <dbReference type="EMBL" id="PRX38772.1"/>
    </source>
</evidence>
<feature type="transmembrane region" description="Helical" evidence="1">
    <location>
        <begin position="6"/>
        <end position="22"/>
    </location>
</feature>
<keyword evidence="4" id="KW-1185">Reference proteome</keyword>
<dbReference type="Pfam" id="PF00149">
    <property type="entry name" value="Metallophos"/>
    <property type="match status" value="1"/>
</dbReference>
<dbReference type="EMBL" id="PVNE01000037">
    <property type="protein sequence ID" value="PRX38772.1"/>
    <property type="molecule type" value="Genomic_DNA"/>
</dbReference>
<dbReference type="RefSeq" id="WP_106346606.1">
    <property type="nucleotide sequence ID" value="NZ_PVNE01000037.1"/>
</dbReference>
<dbReference type="InterPro" id="IPR029052">
    <property type="entry name" value="Metallo-depent_PP-like"/>
</dbReference>
<evidence type="ECO:0000259" key="2">
    <source>
        <dbReference type="Pfam" id="PF00149"/>
    </source>
</evidence>
<gene>
    <name evidence="3" type="ORF">CLV97_1375</name>
</gene>
<sequence length="383" mass="42825">MWGLFVSIFLALYGLMSYYIWRRGWQSLGKPDSRFLRVLFGAVFALLVLPFPVAELTEHLLPRFIASWMAMWGGYSMIMVLYAFLILLLIDCIRLLNRWLRFIPDRVREHPKTPLVLGGVVVILILGAVIYGGWNARNPVVNEYEVTVNKKAGSMKELHIAMVSDIHFGPVIDAGRMESLLEMLGELKPDLVLLAGDITDGRLPPGAARELVSVLGKIEAPLGVFAVPGNHDRDLRDDEGELMRSLEAEGIQVLKDRSVSIGDDLYLIGRNDPRLHGGPERVKLKELMKGIDTRKPLLLLDHQPIDLGEAQAAGIDLQLSGHTHRGQIFPANLITDRIYEEDWGLLKKGAYHLIVSCGYGTWGPPLRIGNRPEVVSVKMTFQP</sequence>
<protein>
    <recommendedName>
        <fullName evidence="2">Calcineurin-like phosphoesterase domain-containing protein</fullName>
    </recommendedName>
</protein>
<evidence type="ECO:0000313" key="4">
    <source>
        <dbReference type="Proteomes" id="UP000237797"/>
    </source>
</evidence>
<dbReference type="AlphaFoldDB" id="A0A2T0LAD1"/>
<keyword evidence="1" id="KW-1133">Transmembrane helix</keyword>
<evidence type="ECO:0000256" key="1">
    <source>
        <dbReference type="SAM" id="Phobius"/>
    </source>
</evidence>
<keyword evidence="1" id="KW-0812">Transmembrane</keyword>
<feature type="domain" description="Calcineurin-like phosphoesterase" evidence="2">
    <location>
        <begin position="159"/>
        <end position="325"/>
    </location>
</feature>
<dbReference type="SUPFAM" id="SSF56300">
    <property type="entry name" value="Metallo-dependent phosphatases"/>
    <property type="match status" value="1"/>
</dbReference>
<accession>A0A2T0LAD1</accession>
<dbReference type="InterPro" id="IPR051158">
    <property type="entry name" value="Metallophosphoesterase_sf"/>
</dbReference>
<dbReference type="PANTHER" id="PTHR31302">
    <property type="entry name" value="TRANSMEMBRANE PROTEIN WITH METALLOPHOSPHOESTERASE DOMAIN-RELATED"/>
    <property type="match status" value="1"/>
</dbReference>
<feature type="transmembrane region" description="Helical" evidence="1">
    <location>
        <begin position="34"/>
        <end position="54"/>
    </location>
</feature>
<dbReference type="Gene3D" id="3.60.21.10">
    <property type="match status" value="1"/>
</dbReference>
<dbReference type="OrthoDB" id="9780884at2"/>
<dbReference type="CDD" id="cd07385">
    <property type="entry name" value="MPP_YkuE_C"/>
    <property type="match status" value="1"/>
</dbReference>